<evidence type="ECO:0008006" key="3">
    <source>
        <dbReference type="Google" id="ProtNLM"/>
    </source>
</evidence>
<reference evidence="1 2" key="1">
    <citation type="submission" date="2023-07" db="EMBL/GenBank/DDBJ databases">
        <title>Genomic Encyclopedia of Type Strains, Phase IV (KMG-IV): sequencing the most valuable type-strain genomes for metagenomic binning, comparative biology and taxonomic classification.</title>
        <authorList>
            <person name="Goeker M."/>
        </authorList>
    </citation>
    <scope>NUCLEOTIDE SEQUENCE [LARGE SCALE GENOMIC DNA]</scope>
    <source>
        <strain evidence="1 2">DSM 18695</strain>
    </source>
</reference>
<organism evidence="1 2">
    <name type="scientific">Caulobacter ginsengisoli</name>
    <dbReference type="NCBI Taxonomy" id="400775"/>
    <lineage>
        <taxon>Bacteria</taxon>
        <taxon>Pseudomonadati</taxon>
        <taxon>Pseudomonadota</taxon>
        <taxon>Alphaproteobacteria</taxon>
        <taxon>Caulobacterales</taxon>
        <taxon>Caulobacteraceae</taxon>
        <taxon>Caulobacter</taxon>
    </lineage>
</organism>
<proteinExistence type="predicted"/>
<dbReference type="RefSeq" id="WP_307350027.1">
    <property type="nucleotide sequence ID" value="NZ_JAUSVS010000005.1"/>
</dbReference>
<sequence>MSNIPARLAAAGFLALLSGCAPTLRGGIPLINCRQIPPDPVRQAAEKAALARYEAAAAHTEDGSRAYSYFWLPVRVAGRSSGWLQLLVAPDGSAVLDGSVPAPVQLSAADVGSFEDAVQAAGFPDFPGVEPMICTDGAPASFDAAIGGRRGGVVSNPCGVFAGRVSDAIDQLEALAKSHGGILNRELPMMVCDVDEGRGGRK</sequence>
<evidence type="ECO:0000313" key="2">
    <source>
        <dbReference type="Proteomes" id="UP001228905"/>
    </source>
</evidence>
<gene>
    <name evidence="1" type="ORF">QO010_002761</name>
</gene>
<comment type="caution">
    <text evidence="1">The sequence shown here is derived from an EMBL/GenBank/DDBJ whole genome shotgun (WGS) entry which is preliminary data.</text>
</comment>
<name>A0ABU0ISJ6_9CAUL</name>
<protein>
    <recommendedName>
        <fullName evidence="3">Lipoprotein</fullName>
    </recommendedName>
</protein>
<evidence type="ECO:0000313" key="1">
    <source>
        <dbReference type="EMBL" id="MDQ0464977.1"/>
    </source>
</evidence>
<keyword evidence="2" id="KW-1185">Reference proteome</keyword>
<accession>A0ABU0ISJ6</accession>
<dbReference type="EMBL" id="JAUSVS010000005">
    <property type="protein sequence ID" value="MDQ0464977.1"/>
    <property type="molecule type" value="Genomic_DNA"/>
</dbReference>
<dbReference type="PROSITE" id="PS51257">
    <property type="entry name" value="PROKAR_LIPOPROTEIN"/>
    <property type="match status" value="1"/>
</dbReference>
<dbReference type="Proteomes" id="UP001228905">
    <property type="component" value="Unassembled WGS sequence"/>
</dbReference>